<dbReference type="CDD" id="cd23509">
    <property type="entry name" value="Gnk2-like"/>
    <property type="match status" value="2"/>
</dbReference>
<dbReference type="FunFam" id="3.30.430.20:FF:000003">
    <property type="entry name" value="Cysteine-rich RLK (RECEPTOR-like protein kinase) 10"/>
    <property type="match status" value="1"/>
</dbReference>
<dbReference type="FunFam" id="3.30.430.20:FF:000002">
    <property type="entry name" value="Cysteine-rich receptor-like protein kinase 10"/>
    <property type="match status" value="1"/>
</dbReference>
<feature type="domain" description="Gnk2-homologous" evidence="5">
    <location>
        <begin position="136"/>
        <end position="242"/>
    </location>
</feature>
<sequence length="415" mass="46077">MVKSTHSSLLFFFSSILVSFIALSVAQQDFSPTCQNNNGNYTSNSAFGTNLNSVLSSISSNTVIDYGFYNESVGQEPDMVNAIALCRGDASVDVCRSCLQNATQKILEVCPNQKEAVGWDDNCMLRYSNKSIFSTVEKLPTIYMVNTQNVTENLNQALQDLLGTLRDTAASGDSHRKFDTGDITSEFQRIYALVQCTPDLDQQECIDCLDDIIAQIPTCCSNKRGGRVLNPSCNFIFEVNNRLFNSTPDSPSATPPAPPTGNDNTAQTVIIIVVPIVSVVILAICIFFVLRLRKRKTKPEETTERETFRLRRAKLMSTMLLNSSDNDAPTRKRAIIWYDECMLQYSNVSFFGRAETSTGLMMWNIRNTTSPDGQNYGALALIYSLIGEAPYTNMMFGTVEKVVANRNQHGYALVQ</sequence>
<protein>
    <recommendedName>
        <fullName evidence="5">Gnk2-homologous domain-containing protein</fullName>
    </recommendedName>
</protein>
<keyword evidence="2" id="KW-0677">Repeat</keyword>
<dbReference type="Pfam" id="PF01657">
    <property type="entry name" value="Stress-antifung"/>
    <property type="match status" value="2"/>
</dbReference>
<dbReference type="InterPro" id="IPR038408">
    <property type="entry name" value="GNK2_sf"/>
</dbReference>
<keyword evidence="3" id="KW-0472">Membrane</keyword>
<evidence type="ECO:0000256" key="2">
    <source>
        <dbReference type="ARBA" id="ARBA00022737"/>
    </source>
</evidence>
<evidence type="ECO:0000256" key="4">
    <source>
        <dbReference type="SAM" id="SignalP"/>
    </source>
</evidence>
<dbReference type="AlphaFoldDB" id="A0A5C7GRJ9"/>
<comment type="caution">
    <text evidence="6">The sequence shown here is derived from an EMBL/GenBank/DDBJ whole genome shotgun (WGS) entry which is preliminary data.</text>
</comment>
<feature type="signal peptide" evidence="4">
    <location>
        <begin position="1"/>
        <end position="26"/>
    </location>
</feature>
<dbReference type="Gene3D" id="3.30.430.20">
    <property type="entry name" value="Gnk2 domain, C-X8-C-X2-C motif"/>
    <property type="match status" value="2"/>
</dbReference>
<name>A0A5C7GRJ9_9ROSI</name>
<evidence type="ECO:0000256" key="1">
    <source>
        <dbReference type="ARBA" id="ARBA00022729"/>
    </source>
</evidence>
<keyword evidence="3" id="KW-1133">Transmembrane helix</keyword>
<evidence type="ECO:0000259" key="5">
    <source>
        <dbReference type="PROSITE" id="PS51473"/>
    </source>
</evidence>
<evidence type="ECO:0000256" key="3">
    <source>
        <dbReference type="SAM" id="Phobius"/>
    </source>
</evidence>
<dbReference type="Proteomes" id="UP000323000">
    <property type="component" value="Chromosome 13"/>
</dbReference>
<organism evidence="6 7">
    <name type="scientific">Acer yangbiense</name>
    <dbReference type="NCBI Taxonomy" id="1000413"/>
    <lineage>
        <taxon>Eukaryota</taxon>
        <taxon>Viridiplantae</taxon>
        <taxon>Streptophyta</taxon>
        <taxon>Embryophyta</taxon>
        <taxon>Tracheophyta</taxon>
        <taxon>Spermatophyta</taxon>
        <taxon>Magnoliopsida</taxon>
        <taxon>eudicotyledons</taxon>
        <taxon>Gunneridae</taxon>
        <taxon>Pentapetalae</taxon>
        <taxon>rosids</taxon>
        <taxon>malvids</taxon>
        <taxon>Sapindales</taxon>
        <taxon>Sapindaceae</taxon>
        <taxon>Hippocastanoideae</taxon>
        <taxon>Acereae</taxon>
        <taxon>Acer</taxon>
    </lineage>
</organism>
<evidence type="ECO:0000313" key="7">
    <source>
        <dbReference type="Proteomes" id="UP000323000"/>
    </source>
</evidence>
<keyword evidence="7" id="KW-1185">Reference proteome</keyword>
<feature type="domain" description="Gnk2-homologous" evidence="5">
    <location>
        <begin position="29"/>
        <end position="132"/>
    </location>
</feature>
<dbReference type="OrthoDB" id="1909574at2759"/>
<keyword evidence="1 4" id="KW-0732">Signal</keyword>
<dbReference type="PANTHER" id="PTHR32099">
    <property type="entry name" value="CYSTEINE-RICH REPEAT SECRETORY PROTEIN"/>
    <property type="match status" value="1"/>
</dbReference>
<evidence type="ECO:0000313" key="6">
    <source>
        <dbReference type="EMBL" id="TXG47195.1"/>
    </source>
</evidence>
<dbReference type="EMBL" id="VAHF01000013">
    <property type="protein sequence ID" value="TXG47195.1"/>
    <property type="molecule type" value="Genomic_DNA"/>
</dbReference>
<reference evidence="7" key="1">
    <citation type="journal article" date="2019" name="Gigascience">
        <title>De novo genome assembly of the endangered Acer yangbiense, a plant species with extremely small populations endemic to Yunnan Province, China.</title>
        <authorList>
            <person name="Yang J."/>
            <person name="Wariss H.M."/>
            <person name="Tao L."/>
            <person name="Zhang R."/>
            <person name="Yun Q."/>
            <person name="Hollingsworth P."/>
            <person name="Dao Z."/>
            <person name="Luo G."/>
            <person name="Guo H."/>
            <person name="Ma Y."/>
            <person name="Sun W."/>
        </authorList>
    </citation>
    <scope>NUCLEOTIDE SEQUENCE [LARGE SCALE GENOMIC DNA]</scope>
    <source>
        <strain evidence="7">cv. Malutang</strain>
    </source>
</reference>
<proteinExistence type="predicted"/>
<feature type="chain" id="PRO_5023106969" description="Gnk2-homologous domain-containing protein" evidence="4">
    <location>
        <begin position="27"/>
        <end position="415"/>
    </location>
</feature>
<accession>A0A5C7GRJ9</accession>
<dbReference type="InterPro" id="IPR002902">
    <property type="entry name" value="GNK2"/>
</dbReference>
<feature type="transmembrane region" description="Helical" evidence="3">
    <location>
        <begin position="269"/>
        <end position="290"/>
    </location>
</feature>
<dbReference type="PROSITE" id="PS51473">
    <property type="entry name" value="GNK2"/>
    <property type="match status" value="2"/>
</dbReference>
<dbReference type="PANTHER" id="PTHR32099:SF51">
    <property type="entry name" value="CYSTEINE-RICH RECEPTOR-LIKE PROTEIN KINASE 25 ISOFORM X1"/>
    <property type="match status" value="1"/>
</dbReference>
<gene>
    <name evidence="6" type="ORF">EZV62_026489</name>
</gene>
<keyword evidence="3" id="KW-0812">Transmembrane</keyword>